<dbReference type="Proteomes" id="UP000297951">
    <property type="component" value="Unassembled WGS sequence"/>
</dbReference>
<keyword evidence="2" id="KW-0472">Membrane</keyword>
<protein>
    <submittedName>
        <fullName evidence="3">DUF2304 domain-containing protein</fullName>
    </submittedName>
</protein>
<accession>A0A4Y9F8J7</accession>
<evidence type="ECO:0000256" key="1">
    <source>
        <dbReference type="SAM" id="MobiDB-lite"/>
    </source>
</evidence>
<dbReference type="OrthoDB" id="3261168at2"/>
<feature type="transmembrane region" description="Helical" evidence="2">
    <location>
        <begin position="34"/>
        <end position="52"/>
    </location>
</feature>
<dbReference type="AlphaFoldDB" id="A0A4Y9F8J7"/>
<dbReference type="Pfam" id="PF10066">
    <property type="entry name" value="DUF2304"/>
    <property type="match status" value="1"/>
</dbReference>
<evidence type="ECO:0000313" key="4">
    <source>
        <dbReference type="Proteomes" id="UP000297951"/>
    </source>
</evidence>
<dbReference type="InterPro" id="IPR019277">
    <property type="entry name" value="DUF2304"/>
</dbReference>
<dbReference type="EMBL" id="SPQC01000004">
    <property type="protein sequence ID" value="TFU23840.1"/>
    <property type="molecule type" value="Genomic_DNA"/>
</dbReference>
<feature type="transmembrane region" description="Helical" evidence="2">
    <location>
        <begin position="6"/>
        <end position="22"/>
    </location>
</feature>
<evidence type="ECO:0000313" key="3">
    <source>
        <dbReference type="EMBL" id="TFU23840.1"/>
    </source>
</evidence>
<proteinExistence type="predicted"/>
<feature type="region of interest" description="Disordered" evidence="1">
    <location>
        <begin position="108"/>
        <end position="131"/>
    </location>
</feature>
<evidence type="ECO:0000256" key="2">
    <source>
        <dbReference type="SAM" id="Phobius"/>
    </source>
</evidence>
<feature type="transmembrane region" description="Helical" evidence="2">
    <location>
        <begin position="58"/>
        <end position="85"/>
    </location>
</feature>
<name>A0A4Y9F8J7_9MICC</name>
<reference evidence="3 4" key="1">
    <citation type="submission" date="2019-03" db="EMBL/GenBank/DDBJ databases">
        <title>Diversity of the mouse oral microbiome.</title>
        <authorList>
            <person name="Joseph S."/>
            <person name="Aduse-Opoku J."/>
            <person name="Curtis M."/>
            <person name="Wade W."/>
            <person name="Hashim A."/>
        </authorList>
    </citation>
    <scope>NUCLEOTIDE SEQUENCE [LARGE SCALE GENOMIC DNA]</scope>
    <source>
        <strain evidence="4">irhom_31</strain>
    </source>
</reference>
<keyword evidence="2" id="KW-1133">Transmembrane helix</keyword>
<sequence length="131" mass="14676">MPSNVFFLILSVLIFVMVFAQVRNQKMKEKYAALWLLVSAAIIVLALFPHLLSTLADLTGVIVPVNLLFMLAIIMLIGICLHLTLDFSRLGEDTRTLAEEVAMLRAQLEQGNAEHPRYPVPTESRPEEEGK</sequence>
<dbReference type="RefSeq" id="WP_135011259.1">
    <property type="nucleotide sequence ID" value="NZ_JADGLK010000004.1"/>
</dbReference>
<comment type="caution">
    <text evidence="3">The sequence shown here is derived from an EMBL/GenBank/DDBJ whole genome shotgun (WGS) entry which is preliminary data.</text>
</comment>
<gene>
    <name evidence="3" type="ORF">E4U03_01660</name>
</gene>
<organism evidence="3 4">
    <name type="scientific">Rothia nasimurium</name>
    <dbReference type="NCBI Taxonomy" id="85336"/>
    <lineage>
        <taxon>Bacteria</taxon>
        <taxon>Bacillati</taxon>
        <taxon>Actinomycetota</taxon>
        <taxon>Actinomycetes</taxon>
        <taxon>Micrococcales</taxon>
        <taxon>Micrococcaceae</taxon>
        <taxon>Rothia</taxon>
    </lineage>
</organism>
<keyword evidence="2" id="KW-0812">Transmembrane</keyword>